<dbReference type="RefSeq" id="WP_368847430.1">
    <property type="nucleotide sequence ID" value="NZ_CP194411.1"/>
</dbReference>
<comment type="caution">
    <text evidence="1">The sequence shown here is derived from an EMBL/GenBank/DDBJ whole genome shotgun (WGS) entry which is preliminary data.</text>
</comment>
<sequence>MVEETYRSYFDIDENYFPQVTESAIEKSEDLWKRTYPHGKFLELLKTMERVMARQEKRSVWISGAYGTGKSQCAYTLKKMLDVPEEELRAYWQEYKVLQQEGDLLRKLLGHKKEGVVTVYRYAGTPQSTRDLLVAVQESVQAALHVRGLYEGENTLKDSVIRWLEKDEANRIFVDSKLQQPEWAALFGGMTTADILARLHEGGEVRDLMERIAKFGNDEGFAYMRLDVDGVLAWLTDVLVKNEIKIVFIWDEFSDFFRVNRESLADFQKLAELVNARSFFFLPVTHETDHLFAQADETWKKIRDRFVDVAITLPDNIAFELIGASFKPKPAAKADWALCEGDLNSRLHDSRQQVMKEAGIASEDVIKSIMPLHPMTALVLKHIASSFQSNQRSMFDFILSVGDEKVKAFQHFIDHTGPLSDHPLLTVDQLWDFFYVRGKADLATHVRMILDTYEQQKDLRAEEQAVLKAVLILLAVEKQLGGDIELLQTTERNLSYVFEGDDSLVNSVRTAVHSLKERGVLIVTPRQKGEPTYDLAMLSGDQGKIEQEKENLRKTKTDKLVQDGGLGKLLTLQPEGLKPRFLDALGAVQTATVDSFARTIRDMTPKKPWQFQALLAFAKDDREAAAFRTKIKEAARDERYRHIVFIDALATPLGDDAFQRYVDFAAMATYYQGNNRTAAEQQMRQAKQILEQEWKNRIYNGRVIVYTAEEPEGVQLARASDVSDVLKTIVLRRQPHAFDLEKGATEGYYKTNALKQSALAALTGDVKGTIKDAEKRVLLEVWDVEEYWRREDMRGLSVSVMKADLEERIAKSFSAGGQIGTAELCDCLLENYGIPPCNLAAFLLGFLLRPYAGEPYRYGDAAGSSGEMTAEKLAEMLGDYLGYVARGGRTPRETFIVQMTAEERSFYALTREAWGIASTACGSVAQAAAAIKTRMQEWRLPLWCLQDVADEKDFLAVQQYSELGRKEGKEAHAIALGLGRMAQEDPALADGLKALLRIERLQEGMEKFLTTFLQGEILQLSEELSHHGQLMQDVRRKFEQDYACLWSRETGEGRLLEIRTEYRATLATNEVLREMATGWDRARAAWRERLNFLRVSVDSLTEQSDAFAQMKDFFLTLAKGSDFLPDRLQEFVRLLEDSKEEITKLLGEEEAVFAKAYAPYLEGLSESDRNKIRSKVEKGLILKAKSYANEKVKQGAEEYRRGQLKEQLKDLWKEKTGTRDPRDWSLRYQTPVLVCVGMDEYDEAARVFSLLEHRDGKDADLKKAIAFLQRASFFAVLSDEGRRDAAFRRIVVGKYASLLPDLLMVREKLSALGIAPYDWAGNPRVEEKLKGMARASYEAGGSAKVLSKIDSMDDATLKAYLKRLVVDNMTVGMEILGDE</sequence>
<dbReference type="Proteomes" id="UP001559623">
    <property type="component" value="Unassembled WGS sequence"/>
</dbReference>
<reference evidence="1 2" key="1">
    <citation type="submission" date="2023-04" db="EMBL/GenBank/DDBJ databases">
        <title>Genome Sequence of Selenomonas sputigena ATCC 33150.</title>
        <authorList>
            <person name="Miller D.P."/>
            <person name="Anvari S."/>
            <person name="Polson S.W."/>
            <person name="Macdonald M."/>
            <person name="Mcdowell J.V."/>
        </authorList>
    </citation>
    <scope>NUCLEOTIDE SEQUENCE [LARGE SCALE GENOMIC DNA]</scope>
    <source>
        <strain evidence="1 2">ATCC 33150</strain>
    </source>
</reference>
<gene>
    <name evidence="1" type="ORF">QCO44_08680</name>
</gene>
<name>A0ABV3X684_9FIRM</name>
<evidence type="ECO:0000313" key="2">
    <source>
        <dbReference type="Proteomes" id="UP001559623"/>
    </source>
</evidence>
<protein>
    <submittedName>
        <fullName evidence="1">Uncharacterized protein</fullName>
    </submittedName>
</protein>
<proteinExistence type="predicted"/>
<accession>A0ABV3X684</accession>
<evidence type="ECO:0000313" key="1">
    <source>
        <dbReference type="EMBL" id="MEX5285705.1"/>
    </source>
</evidence>
<dbReference type="EMBL" id="JARVLH010000005">
    <property type="protein sequence ID" value="MEX5285705.1"/>
    <property type="molecule type" value="Genomic_DNA"/>
</dbReference>
<organism evidence="1 2">
    <name type="scientific">Selenomonas sputigena</name>
    <dbReference type="NCBI Taxonomy" id="69823"/>
    <lineage>
        <taxon>Bacteria</taxon>
        <taxon>Bacillati</taxon>
        <taxon>Bacillota</taxon>
        <taxon>Negativicutes</taxon>
        <taxon>Selenomonadales</taxon>
        <taxon>Selenomonadaceae</taxon>
        <taxon>Selenomonas</taxon>
    </lineage>
</organism>
<keyword evidence="2" id="KW-1185">Reference proteome</keyword>